<dbReference type="SUPFAM" id="SSF53955">
    <property type="entry name" value="Lysozyme-like"/>
    <property type="match status" value="1"/>
</dbReference>
<dbReference type="EMBL" id="CP028918">
    <property type="protein sequence ID" value="AWB47383.1"/>
    <property type="molecule type" value="Genomic_DNA"/>
</dbReference>
<dbReference type="InterPro" id="IPR023346">
    <property type="entry name" value="Lysozyme-like_dom_sf"/>
</dbReference>
<dbReference type="UniPathway" id="UPA00219"/>
<dbReference type="PANTHER" id="PTHR32282:SF33">
    <property type="entry name" value="PEPTIDOGLYCAN GLYCOSYLTRANSFERASE"/>
    <property type="match status" value="1"/>
</dbReference>
<dbReference type="SUPFAM" id="SSF56601">
    <property type="entry name" value="beta-lactamase/transpeptidase-like"/>
    <property type="match status" value="1"/>
</dbReference>
<evidence type="ECO:0000256" key="6">
    <source>
        <dbReference type="ARBA" id="ARBA00022676"/>
    </source>
</evidence>
<comment type="pathway">
    <text evidence="1">Cell wall biogenesis; peptidoglycan biosynthesis.</text>
</comment>
<organism evidence="16 17">
    <name type="scientific">Paragemmobacter aquarius</name>
    <dbReference type="NCBI Taxonomy" id="2169400"/>
    <lineage>
        <taxon>Bacteria</taxon>
        <taxon>Pseudomonadati</taxon>
        <taxon>Pseudomonadota</taxon>
        <taxon>Alphaproteobacteria</taxon>
        <taxon>Rhodobacterales</taxon>
        <taxon>Paracoccaceae</taxon>
        <taxon>Paragemmobacter</taxon>
    </lineage>
</organism>
<keyword evidence="13" id="KW-0812">Transmembrane</keyword>
<evidence type="ECO:0000256" key="5">
    <source>
        <dbReference type="ARBA" id="ARBA00022670"/>
    </source>
</evidence>
<feature type="region of interest" description="Disordered" evidence="12">
    <location>
        <begin position="1"/>
        <end position="52"/>
    </location>
</feature>
<dbReference type="AlphaFoldDB" id="A0A2S0UHU6"/>
<dbReference type="OrthoDB" id="9766909at2"/>
<dbReference type="GO" id="GO:0008955">
    <property type="term" value="F:peptidoglycan glycosyltransferase activity"/>
    <property type="evidence" value="ECO:0007669"/>
    <property type="project" value="UniProtKB-EC"/>
</dbReference>
<accession>A0A2S0UHU6</accession>
<protein>
    <recommendedName>
        <fullName evidence="10">peptidoglycan glycosyltransferase</fullName>
        <ecNumber evidence="10">2.4.99.28</ecNumber>
    </recommendedName>
</protein>
<keyword evidence="8" id="KW-0378">Hydrolase</keyword>
<keyword evidence="7 16" id="KW-0808">Transferase</keyword>
<evidence type="ECO:0000259" key="15">
    <source>
        <dbReference type="Pfam" id="PF00912"/>
    </source>
</evidence>
<evidence type="ECO:0000256" key="4">
    <source>
        <dbReference type="ARBA" id="ARBA00022645"/>
    </source>
</evidence>
<comment type="similarity">
    <text evidence="3">In the N-terminal section; belongs to the glycosyltransferase 51 family.</text>
</comment>
<feature type="domain" description="Penicillin-binding protein transpeptidase" evidence="14">
    <location>
        <begin position="404"/>
        <end position="675"/>
    </location>
</feature>
<evidence type="ECO:0000256" key="7">
    <source>
        <dbReference type="ARBA" id="ARBA00022679"/>
    </source>
</evidence>
<evidence type="ECO:0000313" key="17">
    <source>
        <dbReference type="Proteomes" id="UP000244496"/>
    </source>
</evidence>
<dbReference type="InterPro" id="IPR036950">
    <property type="entry name" value="PBP_transglycosylase"/>
</dbReference>
<feature type="transmembrane region" description="Helical" evidence="13">
    <location>
        <begin position="81"/>
        <end position="100"/>
    </location>
</feature>
<name>A0A2S0UHU6_9RHOB</name>
<feature type="compositionally biased region" description="Gly residues" evidence="12">
    <location>
        <begin position="30"/>
        <end position="39"/>
    </location>
</feature>
<dbReference type="RefSeq" id="WP_108434212.1">
    <property type="nucleotide sequence ID" value="NZ_CP028918.1"/>
</dbReference>
<dbReference type="GO" id="GO:0004180">
    <property type="term" value="F:carboxypeptidase activity"/>
    <property type="evidence" value="ECO:0007669"/>
    <property type="project" value="UniProtKB-KW"/>
</dbReference>
<evidence type="ECO:0000256" key="2">
    <source>
        <dbReference type="ARBA" id="ARBA00007090"/>
    </source>
</evidence>
<keyword evidence="13" id="KW-0472">Membrane</keyword>
<dbReference type="GO" id="GO:0006508">
    <property type="term" value="P:proteolysis"/>
    <property type="evidence" value="ECO:0007669"/>
    <property type="project" value="UniProtKB-KW"/>
</dbReference>
<dbReference type="InterPro" id="IPR001264">
    <property type="entry name" value="Glyco_trans_51"/>
</dbReference>
<dbReference type="EC" id="2.4.99.28" evidence="10"/>
<evidence type="ECO:0000259" key="14">
    <source>
        <dbReference type="Pfam" id="PF00905"/>
    </source>
</evidence>
<evidence type="ECO:0000256" key="9">
    <source>
        <dbReference type="ARBA" id="ARBA00023268"/>
    </source>
</evidence>
<dbReference type="KEGG" id="geh:HYN69_01660"/>
<evidence type="ECO:0000313" key="16">
    <source>
        <dbReference type="EMBL" id="AWB47383.1"/>
    </source>
</evidence>
<evidence type="ECO:0000256" key="1">
    <source>
        <dbReference type="ARBA" id="ARBA00004752"/>
    </source>
</evidence>
<dbReference type="Pfam" id="PF00905">
    <property type="entry name" value="Transpeptidase"/>
    <property type="match status" value="1"/>
</dbReference>
<sequence length="777" mass="82191">MALIGKGRGPLVADRRYPSGRPAKAPSRNGGSGSGGGGPRKPAPKRAAARKPARKRGVIGTLVFGTLGLIWRIVWGVGWRVGFVTATILAAAILFFYAQLPPLTNLIDARAKGSVTLLDQDGKVFAWRGETFGGMITADTVSPYLKNAVVATEDRRFYRHFGISPRGIASAVRINLSEGRGPLEGNGGSTITQQVAKLLCLGVAYDPQKWKSEAEYEADCRKGGIVRKIKEVPFAMAMEAKYSKNDILTIYFNRAYLGAGARGFEAAAQRYFGKSANDVTPAEAAMLAGLLKAPSTFAPTNNLDRARARANVVVGLMEDQGYLTAAEADEARANPATLSQAAATKSGGYFADWVMETAPAFLTSETTEDVVIRSTLDQRMQKAAEDAVAFVFDTKLKQGSNAQTAVVVMAADGAVKAMVGGRKTDLAGSFNRATQALRQTGSAFKPFVYAAALDLGWSPMDYVEDTPLTINIPGSGPWTPSNYDKEFKGLITLAQALEESRNIPAVKVSEAVGRDLVRNVAQGFGIDSDLAAGPALALGASESTLLEMTGAYAGILNGGSSVKPYGLLDLRLQGESEPLMGAAGGIGERVIQETSAQQLTWMMTQVVEHGTGGRARLADRQVAGKTGTTQAARDAWFIGFTADFVVGVWMGYDDNKPLTGVTGGGIPAEIWHEVMMRVNEGIPPKPLPLIVPQAKQPPLPGTEPTPLPPGAVSDGGIDTDGDGIADAWPVDPNDPNAGLARPRNGQAAPQGEPVQPRRDRAQEDPVESLLKDLLGIN</sequence>
<feature type="domain" description="Glycosyl transferase family 51" evidence="15">
    <location>
        <begin position="134"/>
        <end position="317"/>
    </location>
</feature>
<keyword evidence="6" id="KW-0328">Glycosyltransferase</keyword>
<evidence type="ECO:0000256" key="12">
    <source>
        <dbReference type="SAM" id="MobiDB-lite"/>
    </source>
</evidence>
<feature type="region of interest" description="Disordered" evidence="12">
    <location>
        <begin position="692"/>
        <end position="777"/>
    </location>
</feature>
<keyword evidence="4" id="KW-0121">Carboxypeptidase</keyword>
<dbReference type="Gene3D" id="1.10.3810.10">
    <property type="entry name" value="Biosynthetic peptidoglycan transglycosylase-like"/>
    <property type="match status" value="1"/>
</dbReference>
<dbReference type="InterPro" id="IPR050396">
    <property type="entry name" value="Glycosyltr_51/Transpeptidase"/>
</dbReference>
<reference evidence="16 17" key="1">
    <citation type="submission" date="2018-04" db="EMBL/GenBank/DDBJ databases">
        <title>Genome sequencing of Gemmobacter.</title>
        <authorList>
            <person name="Yi H."/>
            <person name="Baek M.-G."/>
        </authorList>
    </citation>
    <scope>NUCLEOTIDE SEQUENCE [LARGE SCALE GENOMIC DNA]</scope>
    <source>
        <strain evidence="16 17">HYN0069</strain>
    </source>
</reference>
<keyword evidence="5" id="KW-0645">Protease</keyword>
<evidence type="ECO:0000256" key="8">
    <source>
        <dbReference type="ARBA" id="ARBA00022801"/>
    </source>
</evidence>
<keyword evidence="13" id="KW-1133">Transmembrane helix</keyword>
<dbReference type="Proteomes" id="UP000244496">
    <property type="component" value="Chromosome"/>
</dbReference>
<dbReference type="Pfam" id="PF00912">
    <property type="entry name" value="Transgly"/>
    <property type="match status" value="1"/>
</dbReference>
<dbReference type="InterPro" id="IPR012338">
    <property type="entry name" value="Beta-lactam/transpept-like"/>
</dbReference>
<feature type="transmembrane region" description="Helical" evidence="13">
    <location>
        <begin position="57"/>
        <end position="75"/>
    </location>
</feature>
<feature type="compositionally biased region" description="Pro residues" evidence="12">
    <location>
        <begin position="692"/>
        <end position="709"/>
    </location>
</feature>
<dbReference type="GO" id="GO:0030288">
    <property type="term" value="C:outer membrane-bounded periplasmic space"/>
    <property type="evidence" value="ECO:0007669"/>
    <property type="project" value="TreeGrafter"/>
</dbReference>
<evidence type="ECO:0000256" key="3">
    <source>
        <dbReference type="ARBA" id="ARBA00007739"/>
    </source>
</evidence>
<dbReference type="GO" id="GO:0009252">
    <property type="term" value="P:peptidoglycan biosynthetic process"/>
    <property type="evidence" value="ECO:0007669"/>
    <property type="project" value="UniProtKB-UniPathway"/>
</dbReference>
<comment type="catalytic activity">
    <reaction evidence="11">
        <text>[GlcNAc-(1-&gt;4)-Mur2Ac(oyl-L-Ala-gamma-D-Glu-L-Lys-D-Ala-D-Ala)](n)-di-trans,octa-cis-undecaprenyl diphosphate + beta-D-GlcNAc-(1-&gt;4)-Mur2Ac(oyl-L-Ala-gamma-D-Glu-L-Lys-D-Ala-D-Ala)-di-trans,octa-cis-undecaprenyl diphosphate = [GlcNAc-(1-&gt;4)-Mur2Ac(oyl-L-Ala-gamma-D-Glu-L-Lys-D-Ala-D-Ala)](n+1)-di-trans,octa-cis-undecaprenyl diphosphate + di-trans,octa-cis-undecaprenyl diphosphate + H(+)</text>
        <dbReference type="Rhea" id="RHEA:23708"/>
        <dbReference type="Rhea" id="RHEA-COMP:9602"/>
        <dbReference type="Rhea" id="RHEA-COMP:9603"/>
        <dbReference type="ChEBI" id="CHEBI:15378"/>
        <dbReference type="ChEBI" id="CHEBI:58405"/>
        <dbReference type="ChEBI" id="CHEBI:60033"/>
        <dbReference type="ChEBI" id="CHEBI:78435"/>
        <dbReference type="EC" id="2.4.99.28"/>
    </reaction>
</comment>
<dbReference type="InterPro" id="IPR001460">
    <property type="entry name" value="PCN-bd_Tpept"/>
</dbReference>
<keyword evidence="9" id="KW-0511">Multifunctional enzyme</keyword>
<evidence type="ECO:0000256" key="13">
    <source>
        <dbReference type="SAM" id="Phobius"/>
    </source>
</evidence>
<dbReference type="NCBIfam" id="TIGR02074">
    <property type="entry name" value="PBP_1a_fam"/>
    <property type="match status" value="1"/>
</dbReference>
<dbReference type="Gene3D" id="3.40.710.10">
    <property type="entry name" value="DD-peptidase/beta-lactamase superfamily"/>
    <property type="match status" value="1"/>
</dbReference>
<evidence type="ECO:0000256" key="10">
    <source>
        <dbReference type="ARBA" id="ARBA00044770"/>
    </source>
</evidence>
<evidence type="ECO:0000256" key="11">
    <source>
        <dbReference type="ARBA" id="ARBA00049902"/>
    </source>
</evidence>
<dbReference type="GO" id="GO:0008658">
    <property type="term" value="F:penicillin binding"/>
    <property type="evidence" value="ECO:0007669"/>
    <property type="project" value="InterPro"/>
</dbReference>
<keyword evidence="17" id="KW-1185">Reference proteome</keyword>
<gene>
    <name evidence="16" type="ORF">HYN69_01660</name>
</gene>
<feature type="compositionally biased region" description="Basic residues" evidence="12">
    <location>
        <begin position="42"/>
        <end position="52"/>
    </location>
</feature>
<comment type="similarity">
    <text evidence="2">In the C-terminal section; belongs to the transpeptidase family.</text>
</comment>
<proteinExistence type="inferred from homology"/>
<dbReference type="PANTHER" id="PTHR32282">
    <property type="entry name" value="BINDING PROTEIN TRANSPEPTIDASE, PUTATIVE-RELATED"/>
    <property type="match status" value="1"/>
</dbReference>